<accession>A0A2Z4GBA2</accession>
<organism evidence="2 3">
    <name type="scientific">Arcticibacterium luteifluviistationis</name>
    <dbReference type="NCBI Taxonomy" id="1784714"/>
    <lineage>
        <taxon>Bacteria</taxon>
        <taxon>Pseudomonadati</taxon>
        <taxon>Bacteroidota</taxon>
        <taxon>Cytophagia</taxon>
        <taxon>Cytophagales</taxon>
        <taxon>Leadbetterellaceae</taxon>
        <taxon>Arcticibacterium</taxon>
    </lineage>
</organism>
<evidence type="ECO:0000259" key="1">
    <source>
        <dbReference type="Pfam" id="PF05272"/>
    </source>
</evidence>
<dbReference type="AlphaFoldDB" id="A0A2Z4GBA2"/>
<evidence type="ECO:0000313" key="2">
    <source>
        <dbReference type="EMBL" id="AWV98477.1"/>
    </source>
</evidence>
<proteinExistence type="predicted"/>
<dbReference type="EMBL" id="CP029480">
    <property type="protein sequence ID" value="AWV98477.1"/>
    <property type="molecule type" value="Genomic_DNA"/>
</dbReference>
<keyword evidence="3" id="KW-1185">Reference proteome</keyword>
<dbReference type="KEGG" id="als:DJ013_09955"/>
<dbReference type="PANTHER" id="PTHR34985">
    <property type="entry name" value="SLR0554 PROTEIN"/>
    <property type="match status" value="1"/>
</dbReference>
<dbReference type="OrthoDB" id="9801888at2"/>
<dbReference type="PANTHER" id="PTHR34985:SF1">
    <property type="entry name" value="SLR0554 PROTEIN"/>
    <property type="match status" value="1"/>
</dbReference>
<reference evidence="2 3" key="1">
    <citation type="submission" date="2018-05" db="EMBL/GenBank/DDBJ databases">
        <title>Complete genome sequence of Arcticibacterium luteifluviistationis SM1504T, a cytophagaceae bacterium isolated from Arctic surface seawater.</title>
        <authorList>
            <person name="Li Y."/>
            <person name="Qin Q.-L."/>
        </authorList>
    </citation>
    <scope>NUCLEOTIDE SEQUENCE [LARGE SCALE GENOMIC DNA]</scope>
    <source>
        <strain evidence="2 3">SM1504</strain>
    </source>
</reference>
<feature type="domain" description="Virulence-associated protein E-like" evidence="1">
    <location>
        <begin position="94"/>
        <end position="300"/>
    </location>
</feature>
<dbReference type="RefSeq" id="WP_111371670.1">
    <property type="nucleotide sequence ID" value="NZ_CP029480.1"/>
</dbReference>
<protein>
    <submittedName>
        <fullName evidence="2">Virulence protein E</fullName>
    </submittedName>
</protein>
<dbReference type="InterPro" id="IPR007936">
    <property type="entry name" value="VapE-like_dom"/>
</dbReference>
<sequence>MSKSKITELEEYLEEKNTKLIRNEITLEIEEVVGRKRGTLNENTLFCNLEKEGHNIGMRTLKYFMLSDLIDSINPFQDYFDKVAKLYKPESGDDLIDNLASYVHASDQGEFNESFKKMLVQTVACALNDNVFNKHIFVLVQPEQNSGKTTFLRWLMPPGLEKYYQENIEPNKDGEIALAENFIVNYDELASLNRRQITSVKSFISRQFVKVRPPFGDKTIRAARRTSFVGSTNQTNFLNDPTGSVRWICHLIKKIDWNYKKDFNIDEIWSQAYCLYISGFKYELSSEEINQNEISNEEFQVETAEIEIIRKHFYEGTREDNDFILTPTEIERIIKIHYNSTAKISLNGIGRALSSLHYKRESHYRSKNTHSLKGYYIKLRDKNKLEGIKLLLN</sequence>
<gene>
    <name evidence="2" type="ORF">DJ013_09955</name>
</gene>
<name>A0A2Z4GBA2_9BACT</name>
<dbReference type="Pfam" id="PF05272">
    <property type="entry name" value="VapE-like_dom"/>
    <property type="match status" value="1"/>
</dbReference>
<evidence type="ECO:0000313" key="3">
    <source>
        <dbReference type="Proteomes" id="UP000249873"/>
    </source>
</evidence>
<dbReference type="Proteomes" id="UP000249873">
    <property type="component" value="Chromosome"/>
</dbReference>